<feature type="region of interest" description="Disordered" evidence="1">
    <location>
        <begin position="264"/>
        <end position="283"/>
    </location>
</feature>
<feature type="region of interest" description="Disordered" evidence="1">
    <location>
        <begin position="92"/>
        <end position="152"/>
    </location>
</feature>
<gene>
    <name evidence="3" type="primary">prr35</name>
</gene>
<evidence type="ECO:0000259" key="2">
    <source>
        <dbReference type="Pfam" id="PF15269"/>
    </source>
</evidence>
<sequence length="471" mass="52182">MSKDAHRCKVSSACSKHKERKPKKPHYIPRPWGKPYNYKCFQCPFTCMEKSHLYNHMKYSLCKNSLSLLIESDWPYKKGNLLHPDQLRLQGELGSHCPTKHDPERSAIAGQSPPTSRTPDEEKKEPSVRDVLERKGRLGDEGQAGELPCYPPPPLEPPALNLSLLGLSYPLTPGLFSYLNPASSNAQVAPLPYLAHTHAHLPTDHTVLPPRLYYPFLCEHALSASPKMFKSPQSGSQDPASTTTKPSVWGLHKAQSSSSQASPSAWVFSDSASPQPAHGSGDSLKWYADRRRATSESPSAEVTSSPLSSQRREWEDQEKQRDLLKDLFSALQEYRQAEHRAAAILARDSAPAQLLWDHLTQIRSQLSHITQALQQSTPLAEGPLDLSVKKDMGTAMGDRGRDLKEKRKCSLDLLIKLNQTGITMVKAEGLWAGRTTKCEADSSVLLCPKHAHAPNTHTPPASHPHSPLTDP</sequence>
<feature type="region of interest" description="Disordered" evidence="1">
    <location>
        <begin position="291"/>
        <end position="315"/>
    </location>
</feature>
<organism evidence="3 4">
    <name type="scientific">Denticeps clupeoides</name>
    <name type="common">denticle herring</name>
    <dbReference type="NCBI Taxonomy" id="299321"/>
    <lineage>
        <taxon>Eukaryota</taxon>
        <taxon>Metazoa</taxon>
        <taxon>Chordata</taxon>
        <taxon>Craniata</taxon>
        <taxon>Vertebrata</taxon>
        <taxon>Euteleostomi</taxon>
        <taxon>Actinopterygii</taxon>
        <taxon>Neopterygii</taxon>
        <taxon>Teleostei</taxon>
        <taxon>Clupei</taxon>
        <taxon>Clupeiformes</taxon>
        <taxon>Denticipitoidei</taxon>
        <taxon>Denticipitidae</taxon>
        <taxon>Denticeps</taxon>
    </lineage>
</organism>
<reference evidence="3" key="3">
    <citation type="submission" date="2025-09" db="UniProtKB">
        <authorList>
            <consortium name="Ensembl"/>
        </authorList>
    </citation>
    <scope>IDENTIFICATION</scope>
</reference>
<keyword evidence="4" id="KW-1185">Reference proteome</keyword>
<dbReference type="InterPro" id="IPR039363">
    <property type="entry name" value="ZNF750"/>
</dbReference>
<feature type="region of interest" description="Disordered" evidence="1">
    <location>
        <begin position="450"/>
        <end position="471"/>
    </location>
</feature>
<dbReference type="Proteomes" id="UP000694580">
    <property type="component" value="Chromosome 2"/>
</dbReference>
<name>A0AAY3ZVW7_9TELE</name>
<evidence type="ECO:0000313" key="4">
    <source>
        <dbReference type="Proteomes" id="UP000694580"/>
    </source>
</evidence>
<feature type="region of interest" description="Disordered" evidence="1">
    <location>
        <begin position="1"/>
        <end position="28"/>
    </location>
</feature>
<feature type="domain" description="Zinc finger protein 750-like zinc finger" evidence="2">
    <location>
        <begin position="19"/>
        <end position="69"/>
    </location>
</feature>
<protein>
    <recommendedName>
        <fullName evidence="2">Zinc finger protein 750-like zinc finger domain-containing protein</fullName>
    </recommendedName>
</protein>
<accession>A0AAY3ZVW7</accession>
<feature type="compositionally biased region" description="Polar residues" evidence="1">
    <location>
        <begin position="231"/>
        <end position="246"/>
    </location>
</feature>
<dbReference type="PANTHER" id="PTHR14678:SF2">
    <property type="entry name" value="PROLINE-RICH PROTEIN 35"/>
    <property type="match status" value="1"/>
</dbReference>
<dbReference type="GeneTree" id="ENSGT00530000063870"/>
<proteinExistence type="predicted"/>
<dbReference type="Ensembl" id="ENSDCDT00010000911.1">
    <property type="protein sequence ID" value="ENSDCDP00010000872.1"/>
    <property type="gene ID" value="ENSDCDG00010000491.1"/>
</dbReference>
<dbReference type="PANTHER" id="PTHR14678">
    <property type="entry name" value="PROLINE-RICH PROTEIN 35-RELATED"/>
    <property type="match status" value="1"/>
</dbReference>
<feature type="compositionally biased region" description="Low complexity" evidence="1">
    <location>
        <begin position="453"/>
        <end position="471"/>
    </location>
</feature>
<dbReference type="AlphaFoldDB" id="A0AAY3ZVW7"/>
<feature type="compositionally biased region" description="Basic and acidic residues" evidence="1">
    <location>
        <begin position="118"/>
        <end position="140"/>
    </location>
</feature>
<dbReference type="InterPro" id="IPR039064">
    <property type="entry name" value="ZNF750_Znf"/>
</dbReference>
<feature type="compositionally biased region" description="Basic residues" evidence="1">
    <location>
        <begin position="15"/>
        <end position="27"/>
    </location>
</feature>
<reference evidence="3" key="2">
    <citation type="submission" date="2025-08" db="UniProtKB">
        <authorList>
            <consortium name="Ensembl"/>
        </authorList>
    </citation>
    <scope>IDENTIFICATION</scope>
</reference>
<evidence type="ECO:0000313" key="3">
    <source>
        <dbReference type="Ensembl" id="ENSDCDP00010000872.1"/>
    </source>
</evidence>
<reference evidence="3 4" key="1">
    <citation type="submission" date="2020-06" db="EMBL/GenBank/DDBJ databases">
        <authorList>
            <consortium name="Wellcome Sanger Institute Data Sharing"/>
        </authorList>
    </citation>
    <scope>NUCLEOTIDE SEQUENCE [LARGE SCALE GENOMIC DNA]</scope>
</reference>
<dbReference type="Pfam" id="PF15269">
    <property type="entry name" value="zf-C2H2_7"/>
    <property type="match status" value="1"/>
</dbReference>
<feature type="compositionally biased region" description="Polar residues" evidence="1">
    <location>
        <begin position="295"/>
        <end position="309"/>
    </location>
</feature>
<evidence type="ECO:0000256" key="1">
    <source>
        <dbReference type="SAM" id="MobiDB-lite"/>
    </source>
</evidence>
<feature type="region of interest" description="Disordered" evidence="1">
    <location>
        <begin position="227"/>
        <end position="254"/>
    </location>
</feature>